<protein>
    <submittedName>
        <fullName evidence="1">Uncharacterized protein</fullName>
    </submittedName>
</protein>
<accession>A0ABP0Z3Z5</accession>
<dbReference type="InterPro" id="IPR053241">
    <property type="entry name" value="NADPH_pterin_aldehyde_rdct"/>
</dbReference>
<organism evidence="1 2">
    <name type="scientific">Citrullus colocynthis</name>
    <name type="common">colocynth</name>
    <dbReference type="NCBI Taxonomy" id="252529"/>
    <lineage>
        <taxon>Eukaryota</taxon>
        <taxon>Viridiplantae</taxon>
        <taxon>Streptophyta</taxon>
        <taxon>Embryophyta</taxon>
        <taxon>Tracheophyta</taxon>
        <taxon>Spermatophyta</taxon>
        <taxon>Magnoliopsida</taxon>
        <taxon>eudicotyledons</taxon>
        <taxon>Gunneridae</taxon>
        <taxon>Pentapetalae</taxon>
        <taxon>rosids</taxon>
        <taxon>fabids</taxon>
        <taxon>Cucurbitales</taxon>
        <taxon>Cucurbitaceae</taxon>
        <taxon>Benincaseae</taxon>
        <taxon>Citrullus</taxon>
    </lineage>
</organism>
<dbReference type="PANTHER" id="PTHR45267:SF2">
    <property type="entry name" value="NADPH-DEPENDENT PTERIN ALDEHYDE REDUCTASE"/>
    <property type="match status" value="1"/>
</dbReference>
<evidence type="ECO:0000313" key="2">
    <source>
        <dbReference type="Proteomes" id="UP001642487"/>
    </source>
</evidence>
<dbReference type="PROSITE" id="PS51257">
    <property type="entry name" value="PROKAR_LIPOPROTEIN"/>
    <property type="match status" value="1"/>
</dbReference>
<evidence type="ECO:0000313" key="1">
    <source>
        <dbReference type="EMBL" id="CAK9326847.1"/>
    </source>
</evidence>
<dbReference type="EMBL" id="OZ021741">
    <property type="protein sequence ID" value="CAK9326847.1"/>
    <property type="molecule type" value="Genomic_DNA"/>
</dbReference>
<reference evidence="1 2" key="1">
    <citation type="submission" date="2024-03" db="EMBL/GenBank/DDBJ databases">
        <authorList>
            <person name="Gkanogiannis A."/>
            <person name="Becerra Lopez-Lavalle L."/>
        </authorList>
    </citation>
    <scope>NUCLEOTIDE SEQUENCE [LARGE SCALE GENOMIC DNA]</scope>
</reference>
<proteinExistence type="predicted"/>
<dbReference type="SUPFAM" id="SSF51735">
    <property type="entry name" value="NAD(P)-binding Rossmann-fold domains"/>
    <property type="match status" value="1"/>
</dbReference>
<name>A0ABP0Z3Z5_9ROSI</name>
<sequence>MGDSKKALITGVSKGLGRALALELASHNHTIIGCSPEGLSICVAKELPEGLAIVSLDPGTICTHMLALCLGHHMASQSQSPQQWALKAATIILGITISDNGASLTINRSVCVPTISNLVFIEA</sequence>
<dbReference type="PANTHER" id="PTHR45267">
    <property type="match status" value="1"/>
</dbReference>
<gene>
    <name evidence="1" type="ORF">CITCOLO1_LOCUS19209</name>
</gene>
<dbReference type="InterPro" id="IPR036291">
    <property type="entry name" value="NAD(P)-bd_dom_sf"/>
</dbReference>
<keyword evidence="2" id="KW-1185">Reference proteome</keyword>
<dbReference type="Gene3D" id="3.40.50.720">
    <property type="entry name" value="NAD(P)-binding Rossmann-like Domain"/>
    <property type="match status" value="1"/>
</dbReference>
<dbReference type="Proteomes" id="UP001642487">
    <property type="component" value="Chromosome 7"/>
</dbReference>